<comment type="caution">
    <text evidence="1">The sequence shown here is derived from an EMBL/GenBank/DDBJ whole genome shotgun (WGS) entry which is preliminary data.</text>
</comment>
<sequence length="144" mass="16389">MKKNLLAALIICLTGVVACKNAEEIKSENAIDAARNFIQAALNGDFEKAGTFMVNDSLNLQDLHLMERMSRNLTKEEKNKYREASIRIHETRQINDSASVIYYSNSFRNKKDSLKVISQNGQWLVDFKYIFKQGLEAMPVDSLP</sequence>
<keyword evidence="2" id="KW-1185">Reference proteome</keyword>
<dbReference type="Proteomes" id="UP001165367">
    <property type="component" value="Unassembled WGS sequence"/>
</dbReference>
<organism evidence="1 2">
    <name type="scientific">Terrimonas ginsenosidimutans</name>
    <dbReference type="NCBI Taxonomy" id="2908004"/>
    <lineage>
        <taxon>Bacteria</taxon>
        <taxon>Pseudomonadati</taxon>
        <taxon>Bacteroidota</taxon>
        <taxon>Chitinophagia</taxon>
        <taxon>Chitinophagales</taxon>
        <taxon>Chitinophagaceae</taxon>
        <taxon>Terrimonas</taxon>
    </lineage>
</organism>
<gene>
    <name evidence="1" type="ORF">LZZ85_25490</name>
</gene>
<dbReference type="Gene3D" id="3.10.450.50">
    <property type="match status" value="1"/>
</dbReference>
<protein>
    <submittedName>
        <fullName evidence="1">DUF4878 domain-containing protein</fullName>
    </submittedName>
</protein>
<reference evidence="1" key="1">
    <citation type="submission" date="2022-01" db="EMBL/GenBank/DDBJ databases">
        <authorList>
            <person name="Jo J.-H."/>
            <person name="Im W.-T."/>
        </authorList>
    </citation>
    <scope>NUCLEOTIDE SEQUENCE</scope>
    <source>
        <strain evidence="1">NA20</strain>
    </source>
</reference>
<evidence type="ECO:0000313" key="2">
    <source>
        <dbReference type="Proteomes" id="UP001165367"/>
    </source>
</evidence>
<dbReference type="RefSeq" id="WP_237876490.1">
    <property type="nucleotide sequence ID" value="NZ_JAKLTR010000024.1"/>
</dbReference>
<proteinExistence type="predicted"/>
<dbReference type="EMBL" id="JAKLTR010000024">
    <property type="protein sequence ID" value="MCG2617680.1"/>
    <property type="molecule type" value="Genomic_DNA"/>
</dbReference>
<dbReference type="PROSITE" id="PS51257">
    <property type="entry name" value="PROKAR_LIPOPROTEIN"/>
    <property type="match status" value="1"/>
</dbReference>
<name>A0ABS9KZB7_9BACT</name>
<evidence type="ECO:0000313" key="1">
    <source>
        <dbReference type="EMBL" id="MCG2617680.1"/>
    </source>
</evidence>
<accession>A0ABS9KZB7</accession>